<organism evidence="2 3">
    <name type="scientific">Helobdella robusta</name>
    <name type="common">Californian leech</name>
    <dbReference type="NCBI Taxonomy" id="6412"/>
    <lineage>
        <taxon>Eukaryota</taxon>
        <taxon>Metazoa</taxon>
        <taxon>Spiralia</taxon>
        <taxon>Lophotrochozoa</taxon>
        <taxon>Annelida</taxon>
        <taxon>Clitellata</taxon>
        <taxon>Hirudinea</taxon>
        <taxon>Rhynchobdellida</taxon>
        <taxon>Glossiphoniidae</taxon>
        <taxon>Helobdella</taxon>
    </lineage>
</organism>
<dbReference type="InParanoid" id="T1EQ63"/>
<dbReference type="EMBL" id="AMQM01000586">
    <property type="status" value="NOT_ANNOTATED_CDS"/>
    <property type="molecule type" value="Genomic_DNA"/>
</dbReference>
<sequence length="166" mass="18894">MIGLSELKSAIEVIRNCWVTNRGNWWFLLGKNALLVSHGPGFGNWLLCKENWTHNGELEVNLIGVNIWNLIKRHRLGHLIPGVGELRPAGRSHILRKKIKNEITKDQKKSSAKSYNQKSLQPLMNRLKIPPHLTGQRSKDDVHIWPFKCKSKPCLNLAPSKNQSGL</sequence>
<reference evidence="3" key="1">
    <citation type="submission" date="2012-12" db="EMBL/GenBank/DDBJ databases">
        <authorList>
            <person name="Hellsten U."/>
            <person name="Grimwood J."/>
            <person name="Chapman J.A."/>
            <person name="Shapiro H."/>
            <person name="Aerts A."/>
            <person name="Otillar R.P."/>
            <person name="Terry A.Y."/>
            <person name="Boore J.L."/>
            <person name="Simakov O."/>
            <person name="Marletaz F."/>
            <person name="Cho S.-J."/>
            <person name="Edsinger-Gonzales E."/>
            <person name="Havlak P."/>
            <person name="Kuo D.-H."/>
            <person name="Larsson T."/>
            <person name="Lv J."/>
            <person name="Arendt D."/>
            <person name="Savage R."/>
            <person name="Osoegawa K."/>
            <person name="de Jong P."/>
            <person name="Lindberg D.R."/>
            <person name="Seaver E.C."/>
            <person name="Weisblat D.A."/>
            <person name="Putnam N.H."/>
            <person name="Grigoriev I.V."/>
            <person name="Rokhsar D.S."/>
        </authorList>
    </citation>
    <scope>NUCLEOTIDE SEQUENCE</scope>
</reference>
<evidence type="ECO:0000313" key="3">
    <source>
        <dbReference type="Proteomes" id="UP000015101"/>
    </source>
</evidence>
<evidence type="ECO:0000313" key="2">
    <source>
        <dbReference type="EnsemblMetazoa" id="HelroP160380"/>
    </source>
</evidence>
<dbReference type="EMBL" id="KB096324">
    <property type="protein sequence ID" value="ESO06222.1"/>
    <property type="molecule type" value="Genomic_DNA"/>
</dbReference>
<dbReference type="KEGG" id="hro:HELRODRAFT_160380"/>
<gene>
    <name evidence="2" type="primary">20198713</name>
    <name evidence="1" type="ORF">HELRODRAFT_160380</name>
</gene>
<dbReference type="GeneID" id="20198713"/>
<dbReference type="EnsemblMetazoa" id="HelroT160380">
    <property type="protein sequence ID" value="HelroP160380"/>
    <property type="gene ID" value="HelroG160380"/>
</dbReference>
<dbReference type="Proteomes" id="UP000015101">
    <property type="component" value="Unassembled WGS sequence"/>
</dbReference>
<reference evidence="2" key="3">
    <citation type="submission" date="2015-06" db="UniProtKB">
        <authorList>
            <consortium name="EnsemblMetazoa"/>
        </authorList>
    </citation>
    <scope>IDENTIFICATION</scope>
</reference>
<proteinExistence type="predicted"/>
<dbReference type="CTD" id="20198713"/>
<accession>T1EQ63</accession>
<evidence type="ECO:0000313" key="1">
    <source>
        <dbReference type="EMBL" id="ESO06222.1"/>
    </source>
</evidence>
<dbReference type="RefSeq" id="XP_009015590.1">
    <property type="nucleotide sequence ID" value="XM_009017342.1"/>
</dbReference>
<reference evidence="1 3" key="2">
    <citation type="journal article" date="2013" name="Nature">
        <title>Insights into bilaterian evolution from three spiralian genomes.</title>
        <authorList>
            <person name="Simakov O."/>
            <person name="Marletaz F."/>
            <person name="Cho S.J."/>
            <person name="Edsinger-Gonzales E."/>
            <person name="Havlak P."/>
            <person name="Hellsten U."/>
            <person name="Kuo D.H."/>
            <person name="Larsson T."/>
            <person name="Lv J."/>
            <person name="Arendt D."/>
            <person name="Savage R."/>
            <person name="Osoegawa K."/>
            <person name="de Jong P."/>
            <person name="Grimwood J."/>
            <person name="Chapman J.A."/>
            <person name="Shapiro H."/>
            <person name="Aerts A."/>
            <person name="Otillar R.P."/>
            <person name="Terry A.Y."/>
            <person name="Boore J.L."/>
            <person name="Grigoriev I.V."/>
            <person name="Lindberg D.R."/>
            <person name="Seaver E.C."/>
            <person name="Weisblat D.A."/>
            <person name="Putnam N.H."/>
            <person name="Rokhsar D.S."/>
        </authorList>
    </citation>
    <scope>NUCLEOTIDE SEQUENCE</scope>
</reference>
<dbReference type="AlphaFoldDB" id="T1EQ63"/>
<protein>
    <submittedName>
        <fullName evidence="1 2">Uncharacterized protein</fullName>
    </submittedName>
</protein>
<keyword evidence="3" id="KW-1185">Reference proteome</keyword>
<name>T1EQ63_HELRO</name>
<dbReference type="HOGENOM" id="CLU_1604509_0_0_1"/>